<dbReference type="Gene3D" id="2.40.480.10">
    <property type="entry name" value="Allene oxide cyclase-like"/>
    <property type="match status" value="1"/>
</dbReference>
<evidence type="ECO:0000256" key="3">
    <source>
        <dbReference type="ARBA" id="ARBA00022525"/>
    </source>
</evidence>
<sequence>MATRAVLVSAFICFATITCVNCDYYSQQDAEELKLEKTTLKFYVHDIHSGNKPSALLVTRPPVKIGQQAVPFGSVFVIDDQLTEGPDPNSRVIGNVQGLYVSSGQDELGLVLYADFGFTTGKFNGSSFSIVSRNPFLDRQREFAVVGGRGKLRLAHGWAEVATIYWNKTNGDAILKYQVTVYHL</sequence>
<evidence type="ECO:0000256" key="4">
    <source>
        <dbReference type="RuleBase" id="RU363099"/>
    </source>
</evidence>
<comment type="caution">
    <text evidence="5">The sequence shown here is derived from an EMBL/GenBank/DDBJ whole genome shotgun (WGS) entry which is preliminary data.</text>
</comment>
<dbReference type="Proteomes" id="UP001370490">
    <property type="component" value="Unassembled WGS sequence"/>
</dbReference>
<evidence type="ECO:0000313" key="6">
    <source>
        <dbReference type="Proteomes" id="UP001370490"/>
    </source>
</evidence>
<comment type="subcellular location">
    <subcellularLocation>
        <location evidence="4">Secreted</location>
        <location evidence="4">Extracellular space</location>
        <location evidence="4">Apoplast</location>
    </subcellularLocation>
</comment>
<feature type="signal peptide" evidence="4">
    <location>
        <begin position="1"/>
        <end position="22"/>
    </location>
</feature>
<comment type="function">
    <text evidence="4">Dirigent proteins impart stereoselectivity on the phenoxy radical-coupling reaction, yielding optically active lignans from two molecules of coniferyl alcohol in the biosynthesis of lignans, flavonolignans, and alkaloids and thus plays a central role in plant secondary metabolism.</text>
</comment>
<proteinExistence type="inferred from homology"/>
<keyword evidence="6" id="KW-1185">Reference proteome</keyword>
<name>A0AAN8UM62_9MAGN</name>
<comment type="subunit">
    <text evidence="2 4">Homodimer.</text>
</comment>
<accession>A0AAN8UM62</accession>
<reference evidence="5 6" key="1">
    <citation type="submission" date="2023-12" db="EMBL/GenBank/DDBJ databases">
        <title>A high-quality genome assembly for Dillenia turbinata (Dilleniales).</title>
        <authorList>
            <person name="Chanderbali A."/>
        </authorList>
    </citation>
    <scope>NUCLEOTIDE SEQUENCE [LARGE SCALE GENOMIC DNA]</scope>
    <source>
        <strain evidence="5">LSX21</strain>
        <tissue evidence="5">Leaf</tissue>
    </source>
</reference>
<keyword evidence="4" id="KW-0052">Apoplast</keyword>
<evidence type="ECO:0000256" key="1">
    <source>
        <dbReference type="ARBA" id="ARBA00010746"/>
    </source>
</evidence>
<dbReference type="Pfam" id="PF03018">
    <property type="entry name" value="Dirigent"/>
    <property type="match status" value="1"/>
</dbReference>
<evidence type="ECO:0000313" key="5">
    <source>
        <dbReference type="EMBL" id="KAK6916689.1"/>
    </source>
</evidence>
<dbReference type="InterPro" id="IPR004265">
    <property type="entry name" value="Dirigent"/>
</dbReference>
<dbReference type="GO" id="GO:0048046">
    <property type="term" value="C:apoplast"/>
    <property type="evidence" value="ECO:0007669"/>
    <property type="project" value="UniProtKB-SubCell"/>
</dbReference>
<feature type="chain" id="PRO_5042666435" description="Dirigent protein" evidence="4">
    <location>
        <begin position="23"/>
        <end position="184"/>
    </location>
</feature>
<keyword evidence="4" id="KW-0732">Signal</keyword>
<dbReference type="EMBL" id="JBAMMX010000024">
    <property type="protein sequence ID" value="KAK6916689.1"/>
    <property type="molecule type" value="Genomic_DNA"/>
</dbReference>
<keyword evidence="3 4" id="KW-0964">Secreted</keyword>
<dbReference type="PANTHER" id="PTHR21495">
    <property type="entry name" value="NUCLEOPORIN-RELATED"/>
    <property type="match status" value="1"/>
</dbReference>
<gene>
    <name evidence="5" type="ORF">RJ641_019550</name>
</gene>
<organism evidence="5 6">
    <name type="scientific">Dillenia turbinata</name>
    <dbReference type="NCBI Taxonomy" id="194707"/>
    <lineage>
        <taxon>Eukaryota</taxon>
        <taxon>Viridiplantae</taxon>
        <taxon>Streptophyta</taxon>
        <taxon>Embryophyta</taxon>
        <taxon>Tracheophyta</taxon>
        <taxon>Spermatophyta</taxon>
        <taxon>Magnoliopsida</taxon>
        <taxon>eudicotyledons</taxon>
        <taxon>Gunneridae</taxon>
        <taxon>Pentapetalae</taxon>
        <taxon>Dilleniales</taxon>
        <taxon>Dilleniaceae</taxon>
        <taxon>Dillenia</taxon>
    </lineage>
</organism>
<protein>
    <recommendedName>
        <fullName evidence="4">Dirigent protein</fullName>
    </recommendedName>
</protein>
<dbReference type="GO" id="GO:0009699">
    <property type="term" value="P:phenylpropanoid biosynthetic process"/>
    <property type="evidence" value="ECO:0007669"/>
    <property type="project" value="UniProtKB-ARBA"/>
</dbReference>
<evidence type="ECO:0000256" key="2">
    <source>
        <dbReference type="ARBA" id="ARBA00011738"/>
    </source>
</evidence>
<dbReference type="AlphaFoldDB" id="A0AAN8UM62"/>
<comment type="similarity">
    <text evidence="1 4">Belongs to the plant dirigent protein family.</text>
</comment>
<dbReference type="InterPro" id="IPR044859">
    <property type="entry name" value="Allene_oxi_cyc_Dirigent"/>
</dbReference>